<protein>
    <submittedName>
        <fullName evidence="1">Uncharacterized protein</fullName>
    </submittedName>
</protein>
<proteinExistence type="predicted"/>
<dbReference type="EMBL" id="JAHUTI010054960">
    <property type="protein sequence ID" value="MED6250130.1"/>
    <property type="molecule type" value="Genomic_DNA"/>
</dbReference>
<comment type="caution">
    <text evidence="1">The sequence shown here is derived from an EMBL/GenBank/DDBJ whole genome shotgun (WGS) entry which is preliminary data.</text>
</comment>
<sequence>PHVFLHLCYGVFPPSEPVYPAFPGTVEGCVQRDMEPAARVMAKDECLKQPPPGFAEKLHLIKGSVPSVYRNDGRSKVFYADSSAGGETRVPGCRPDAVSQRLPLRFTLVSCHPLLHFLRISYFIYILL</sequence>
<gene>
    <name evidence="1" type="ORF">ATANTOWER_025166</name>
</gene>
<evidence type="ECO:0000313" key="1">
    <source>
        <dbReference type="EMBL" id="MED6250130.1"/>
    </source>
</evidence>
<evidence type="ECO:0000313" key="2">
    <source>
        <dbReference type="Proteomes" id="UP001345963"/>
    </source>
</evidence>
<dbReference type="Proteomes" id="UP001345963">
    <property type="component" value="Unassembled WGS sequence"/>
</dbReference>
<accession>A0ABU7BJ88</accession>
<keyword evidence="2" id="KW-1185">Reference proteome</keyword>
<organism evidence="1 2">
    <name type="scientific">Ataeniobius toweri</name>
    <dbReference type="NCBI Taxonomy" id="208326"/>
    <lineage>
        <taxon>Eukaryota</taxon>
        <taxon>Metazoa</taxon>
        <taxon>Chordata</taxon>
        <taxon>Craniata</taxon>
        <taxon>Vertebrata</taxon>
        <taxon>Euteleostomi</taxon>
        <taxon>Actinopterygii</taxon>
        <taxon>Neopterygii</taxon>
        <taxon>Teleostei</taxon>
        <taxon>Neoteleostei</taxon>
        <taxon>Acanthomorphata</taxon>
        <taxon>Ovalentaria</taxon>
        <taxon>Atherinomorphae</taxon>
        <taxon>Cyprinodontiformes</taxon>
        <taxon>Goodeidae</taxon>
        <taxon>Ataeniobius</taxon>
    </lineage>
</organism>
<name>A0ABU7BJ88_9TELE</name>
<reference evidence="1 2" key="1">
    <citation type="submission" date="2021-07" db="EMBL/GenBank/DDBJ databases">
        <authorList>
            <person name="Palmer J.M."/>
        </authorList>
    </citation>
    <scope>NUCLEOTIDE SEQUENCE [LARGE SCALE GENOMIC DNA]</scope>
    <source>
        <strain evidence="1 2">AT_MEX2019</strain>
        <tissue evidence="1">Muscle</tissue>
    </source>
</reference>
<feature type="non-terminal residue" evidence="1">
    <location>
        <position position="1"/>
    </location>
</feature>